<keyword evidence="4 8" id="KW-1133">Transmembrane helix</keyword>
<feature type="transmembrane region" description="Helical" evidence="8">
    <location>
        <begin position="220"/>
        <end position="239"/>
    </location>
</feature>
<feature type="region of interest" description="Disordered" evidence="7">
    <location>
        <begin position="250"/>
        <end position="272"/>
    </location>
</feature>
<dbReference type="InterPro" id="IPR003689">
    <property type="entry name" value="ZIP"/>
</dbReference>
<keyword evidence="3 8" id="KW-0812">Transmembrane</keyword>
<evidence type="ECO:0000256" key="7">
    <source>
        <dbReference type="SAM" id="MobiDB-lite"/>
    </source>
</evidence>
<keyword evidence="5" id="KW-0333">Golgi apparatus</keyword>
<sequence>VKREAVELRQNLLPDQPVIPAPGVVNVGASANESHVFSVHQQVGIALLLGYMLMLLVDRLSSPLLESRFCVTGMDYLVGRCARRMVWTSSVVSNEIEAPGNGVTTGCVPPSHCRKRSTATIGLVFHSFADGLALGVSFAVNQVQLEVIMFTAIILHKLPAAFGLACYLVHEGFTRAQIRVHLFLFSLASPLAALITYAYLVLPVDPSDRNEVGVTSDKTGFALLLSGGTFLYVAATHILPELMNSVANPQPHQLPSVQPGPSDPWSSQPVVEPSKSENFKLYTVDAKHSTESGTFRPAEILVLCIGAILPVFLSSAHTH</sequence>
<dbReference type="GO" id="GO:0000139">
    <property type="term" value="C:Golgi membrane"/>
    <property type="evidence" value="ECO:0007669"/>
    <property type="project" value="UniProtKB-SubCell"/>
</dbReference>
<name>A0A8E0VD58_9TREM</name>
<evidence type="ECO:0000313" key="9">
    <source>
        <dbReference type="EMBL" id="KAA0185431.1"/>
    </source>
</evidence>
<dbReference type="GO" id="GO:0006829">
    <property type="term" value="P:zinc ion transport"/>
    <property type="evidence" value="ECO:0007669"/>
    <property type="project" value="InterPro"/>
</dbReference>
<proteinExistence type="predicted"/>
<dbReference type="EMBL" id="LUCM01010460">
    <property type="protein sequence ID" value="KAA0185431.1"/>
    <property type="molecule type" value="Genomic_DNA"/>
</dbReference>
<evidence type="ECO:0000256" key="5">
    <source>
        <dbReference type="ARBA" id="ARBA00023034"/>
    </source>
</evidence>
<evidence type="ECO:0000256" key="1">
    <source>
        <dbReference type="ARBA" id="ARBA00004127"/>
    </source>
</evidence>
<keyword evidence="10" id="KW-1185">Reference proteome</keyword>
<evidence type="ECO:0000256" key="4">
    <source>
        <dbReference type="ARBA" id="ARBA00022989"/>
    </source>
</evidence>
<evidence type="ECO:0000256" key="8">
    <source>
        <dbReference type="SAM" id="Phobius"/>
    </source>
</evidence>
<dbReference type="Proteomes" id="UP000728185">
    <property type="component" value="Unassembled WGS sequence"/>
</dbReference>
<feature type="transmembrane region" description="Helical" evidence="8">
    <location>
        <begin position="121"/>
        <end position="141"/>
    </location>
</feature>
<evidence type="ECO:0000256" key="6">
    <source>
        <dbReference type="ARBA" id="ARBA00023136"/>
    </source>
</evidence>
<dbReference type="OrthoDB" id="6279012at2759"/>
<feature type="non-terminal residue" evidence="9">
    <location>
        <position position="319"/>
    </location>
</feature>
<comment type="subcellular location">
    <subcellularLocation>
        <location evidence="1">Endomembrane system</location>
        <topology evidence="1">Multi-pass membrane protein</topology>
    </subcellularLocation>
    <subcellularLocation>
        <location evidence="2">Golgi apparatus membrane</location>
    </subcellularLocation>
</comment>
<feature type="transmembrane region" description="Helical" evidence="8">
    <location>
        <begin position="147"/>
        <end position="170"/>
    </location>
</feature>
<dbReference type="Pfam" id="PF02535">
    <property type="entry name" value="Zip"/>
    <property type="match status" value="1"/>
</dbReference>
<organism evidence="9 10">
    <name type="scientific">Fasciolopsis buskii</name>
    <dbReference type="NCBI Taxonomy" id="27845"/>
    <lineage>
        <taxon>Eukaryota</taxon>
        <taxon>Metazoa</taxon>
        <taxon>Spiralia</taxon>
        <taxon>Lophotrochozoa</taxon>
        <taxon>Platyhelminthes</taxon>
        <taxon>Trematoda</taxon>
        <taxon>Digenea</taxon>
        <taxon>Plagiorchiida</taxon>
        <taxon>Echinostomata</taxon>
        <taxon>Echinostomatoidea</taxon>
        <taxon>Fasciolidae</taxon>
        <taxon>Fasciolopsis</taxon>
    </lineage>
</organism>
<gene>
    <name evidence="9" type="ORF">FBUS_08734</name>
</gene>
<dbReference type="InterPro" id="IPR045891">
    <property type="entry name" value="ZIP9"/>
</dbReference>
<dbReference type="PANTHER" id="PTHR16133:SF0">
    <property type="entry name" value="ZINC_IRON REGULATED TRANSPORTER-RELATED PROTEIN 102B, ISOFORM E"/>
    <property type="match status" value="1"/>
</dbReference>
<evidence type="ECO:0000256" key="3">
    <source>
        <dbReference type="ARBA" id="ARBA00022692"/>
    </source>
</evidence>
<keyword evidence="6 8" id="KW-0472">Membrane</keyword>
<feature type="transmembrane region" description="Helical" evidence="8">
    <location>
        <begin position="182"/>
        <end position="200"/>
    </location>
</feature>
<comment type="caution">
    <text evidence="9">The sequence shown here is derived from an EMBL/GenBank/DDBJ whole genome shotgun (WGS) entry which is preliminary data.</text>
</comment>
<dbReference type="AlphaFoldDB" id="A0A8E0VD58"/>
<accession>A0A8E0VD58</accession>
<reference evidence="9" key="1">
    <citation type="submission" date="2019-05" db="EMBL/GenBank/DDBJ databases">
        <title>Annotation for the trematode Fasciolopsis buski.</title>
        <authorList>
            <person name="Choi Y.-J."/>
        </authorList>
    </citation>
    <scope>NUCLEOTIDE SEQUENCE</scope>
    <source>
        <strain evidence="9">HT</strain>
        <tissue evidence="9">Whole worm</tissue>
    </source>
</reference>
<evidence type="ECO:0000313" key="10">
    <source>
        <dbReference type="Proteomes" id="UP000728185"/>
    </source>
</evidence>
<evidence type="ECO:0000256" key="2">
    <source>
        <dbReference type="ARBA" id="ARBA00004394"/>
    </source>
</evidence>
<protein>
    <submittedName>
        <fullName evidence="9">Zinc transporter ZIP9-B</fullName>
    </submittedName>
</protein>
<dbReference type="GO" id="GO:0046873">
    <property type="term" value="F:metal ion transmembrane transporter activity"/>
    <property type="evidence" value="ECO:0007669"/>
    <property type="project" value="InterPro"/>
</dbReference>
<dbReference type="PANTHER" id="PTHR16133">
    <property type="entry name" value="SOLUTE CARRIER FAMILY 39 ZINC TRANSPORTER , MEMBER 9-RELATED"/>
    <property type="match status" value="1"/>
</dbReference>